<name>A0A2H5F3F5_9RHOB</name>
<protein>
    <submittedName>
        <fullName evidence="3">EamA family transporter</fullName>
    </submittedName>
</protein>
<dbReference type="Pfam" id="PF00892">
    <property type="entry name" value="EamA"/>
    <property type="match status" value="2"/>
</dbReference>
<feature type="transmembrane region" description="Helical" evidence="1">
    <location>
        <begin position="6"/>
        <end position="24"/>
    </location>
</feature>
<feature type="transmembrane region" description="Helical" evidence="1">
    <location>
        <begin position="224"/>
        <end position="248"/>
    </location>
</feature>
<feature type="transmembrane region" description="Helical" evidence="1">
    <location>
        <begin position="186"/>
        <end position="212"/>
    </location>
</feature>
<dbReference type="GO" id="GO:0016020">
    <property type="term" value="C:membrane"/>
    <property type="evidence" value="ECO:0007669"/>
    <property type="project" value="InterPro"/>
</dbReference>
<feature type="transmembrane region" description="Helical" evidence="1">
    <location>
        <begin position="119"/>
        <end position="140"/>
    </location>
</feature>
<dbReference type="PANTHER" id="PTHR22911">
    <property type="entry name" value="ACYL-MALONYL CONDENSING ENZYME-RELATED"/>
    <property type="match status" value="1"/>
</dbReference>
<dbReference type="EMBL" id="CP025430">
    <property type="protein sequence ID" value="AUH66076.1"/>
    <property type="molecule type" value="Genomic_DNA"/>
</dbReference>
<feature type="transmembrane region" description="Helical" evidence="1">
    <location>
        <begin position="279"/>
        <end position="298"/>
    </location>
</feature>
<organism evidence="3 4">
    <name type="scientific">Paracoccus zhejiangensis</name>
    <dbReference type="NCBI Taxonomy" id="1077935"/>
    <lineage>
        <taxon>Bacteria</taxon>
        <taxon>Pseudomonadati</taxon>
        <taxon>Pseudomonadota</taxon>
        <taxon>Alphaproteobacteria</taxon>
        <taxon>Rhodobacterales</taxon>
        <taxon>Paracoccaceae</taxon>
        <taxon>Paracoccus</taxon>
    </lineage>
</organism>
<gene>
    <name evidence="3" type="ORF">CX676_01135</name>
</gene>
<dbReference type="InterPro" id="IPR037185">
    <property type="entry name" value="EmrE-like"/>
</dbReference>
<feature type="domain" description="EamA" evidence="2">
    <location>
        <begin position="6"/>
        <end position="135"/>
    </location>
</feature>
<feature type="transmembrane region" description="Helical" evidence="1">
    <location>
        <begin position="62"/>
        <end position="84"/>
    </location>
</feature>
<feature type="transmembrane region" description="Helical" evidence="1">
    <location>
        <begin position="152"/>
        <end position="174"/>
    </location>
</feature>
<feature type="transmembrane region" description="Helical" evidence="1">
    <location>
        <begin position="254"/>
        <end position="272"/>
    </location>
</feature>
<evidence type="ECO:0000313" key="3">
    <source>
        <dbReference type="EMBL" id="AUH66076.1"/>
    </source>
</evidence>
<keyword evidence="1" id="KW-0472">Membrane</keyword>
<feature type="domain" description="EamA" evidence="2">
    <location>
        <begin position="156"/>
        <end position="297"/>
    </location>
</feature>
<evidence type="ECO:0000259" key="2">
    <source>
        <dbReference type="Pfam" id="PF00892"/>
    </source>
</evidence>
<dbReference type="OrthoDB" id="7841315at2"/>
<sequence>MPVHELAALGAAACWAFTGTIVTGAVREIGPFRFNLLRHGFVIVLLSGIVAVWSQGSDLSRWSAVVLIISGIIGIYIGDTLNFAAVGRLGARRAGAVFALNAPMAAALGWLLLDEQLNLQAILGIATTAVGVAIAIVGRPPAHAHRFEQTEGIILTGIAFGLGAALGQAGGALVARPVMELGVDPYVASLIRVAASGLCMALSASAMMVARVPMGPPNPITPAVLWPALATAVIGLGLGMTLLMFALAGGKVGIISTLSATSPVLILPMLWLRTGQRPTGASWLGAAIACAGMALIFLR</sequence>
<accession>A0A2H5F3F5</accession>
<evidence type="ECO:0000256" key="1">
    <source>
        <dbReference type="SAM" id="Phobius"/>
    </source>
</evidence>
<feature type="transmembrane region" description="Helical" evidence="1">
    <location>
        <begin position="96"/>
        <end position="113"/>
    </location>
</feature>
<dbReference type="Proteomes" id="UP000234530">
    <property type="component" value="Chromosome"/>
</dbReference>
<dbReference type="AlphaFoldDB" id="A0A2H5F3F5"/>
<proteinExistence type="predicted"/>
<dbReference type="KEGG" id="pzh:CX676_01135"/>
<dbReference type="InterPro" id="IPR000620">
    <property type="entry name" value="EamA_dom"/>
</dbReference>
<keyword evidence="1" id="KW-1133">Transmembrane helix</keyword>
<feature type="transmembrane region" description="Helical" evidence="1">
    <location>
        <begin position="36"/>
        <end position="56"/>
    </location>
</feature>
<keyword evidence="1" id="KW-0812">Transmembrane</keyword>
<keyword evidence="4" id="KW-1185">Reference proteome</keyword>
<dbReference type="SUPFAM" id="SSF103481">
    <property type="entry name" value="Multidrug resistance efflux transporter EmrE"/>
    <property type="match status" value="2"/>
</dbReference>
<reference evidence="3 4" key="1">
    <citation type="journal article" date="2013" name="Antonie Van Leeuwenhoek">
        <title>Paracoccus zhejiangensis sp. nov., isolated from activated sludge in wastewater-treatment system.</title>
        <authorList>
            <person name="Wu Z.G."/>
            <person name="Zhang D.F."/>
            <person name="Liu Y.L."/>
            <person name="Wang F."/>
            <person name="Jiang X."/>
            <person name="Li C."/>
            <person name="Li S.P."/>
            <person name="Hong Q."/>
            <person name="Li W.J."/>
        </authorList>
    </citation>
    <scope>NUCLEOTIDE SEQUENCE [LARGE SCALE GENOMIC DNA]</scope>
    <source>
        <strain evidence="3 4">J6</strain>
    </source>
</reference>
<evidence type="ECO:0000313" key="4">
    <source>
        <dbReference type="Proteomes" id="UP000234530"/>
    </source>
</evidence>
<dbReference type="PANTHER" id="PTHR22911:SF137">
    <property type="entry name" value="SOLUTE CARRIER FAMILY 35 MEMBER G2-RELATED"/>
    <property type="match status" value="1"/>
</dbReference>